<evidence type="ECO:0000313" key="3">
    <source>
        <dbReference type="Proteomes" id="UP001272137"/>
    </source>
</evidence>
<accession>A0AAW9D2B0</accession>
<feature type="region of interest" description="Disordered" evidence="1">
    <location>
        <begin position="1"/>
        <end position="104"/>
    </location>
</feature>
<evidence type="ECO:0000313" key="2">
    <source>
        <dbReference type="EMBL" id="MDW9254214.1"/>
    </source>
</evidence>
<protein>
    <submittedName>
        <fullName evidence="2">Uncharacterized protein</fullName>
    </submittedName>
</protein>
<dbReference type="EMBL" id="QXCT01000002">
    <property type="protein sequence ID" value="MDW9254214.1"/>
    <property type="molecule type" value="Genomic_DNA"/>
</dbReference>
<feature type="compositionally biased region" description="Basic and acidic residues" evidence="1">
    <location>
        <begin position="71"/>
        <end position="88"/>
    </location>
</feature>
<reference evidence="2" key="1">
    <citation type="submission" date="2018-08" db="EMBL/GenBank/DDBJ databases">
        <title>Identification of Burkholderia cepacia strains that express a Burkholderia pseudomallei-like capsular polysaccharide.</title>
        <authorList>
            <person name="Burtnick M.N."/>
            <person name="Vongsouvath M."/>
            <person name="Newton P."/>
            <person name="Wuthiekanun V."/>
            <person name="Limmathurotsakul D."/>
            <person name="Brett P.J."/>
            <person name="Chantratita N."/>
            <person name="Dance D.A."/>
        </authorList>
    </citation>
    <scope>NUCLEOTIDE SEQUENCE</scope>
    <source>
        <strain evidence="2">SBXCC001</strain>
    </source>
</reference>
<dbReference type="AlphaFoldDB" id="A0AAW9D2B0"/>
<dbReference type="Proteomes" id="UP001272137">
    <property type="component" value="Unassembled WGS sequence"/>
</dbReference>
<name>A0AAW9D2B0_BURTH</name>
<comment type="caution">
    <text evidence="2">The sequence shown here is derived from an EMBL/GenBank/DDBJ whole genome shotgun (WGS) entry which is preliminary data.</text>
</comment>
<sequence>MGDRSQRSGLAWRAERDGSRRTANGGARRPRSMDENGMSPDFGRAIAGTIGQAHRNRVPSEPHAGPYVRGRSSERNAARSAHAADRAVRSGRSLADMAARISPE</sequence>
<gene>
    <name evidence="2" type="ORF">C7S16_0960</name>
</gene>
<evidence type="ECO:0000256" key="1">
    <source>
        <dbReference type="SAM" id="MobiDB-lite"/>
    </source>
</evidence>
<proteinExistence type="predicted"/>
<organism evidence="2 3">
    <name type="scientific">Burkholderia thailandensis</name>
    <dbReference type="NCBI Taxonomy" id="57975"/>
    <lineage>
        <taxon>Bacteria</taxon>
        <taxon>Pseudomonadati</taxon>
        <taxon>Pseudomonadota</taxon>
        <taxon>Betaproteobacteria</taxon>
        <taxon>Burkholderiales</taxon>
        <taxon>Burkholderiaceae</taxon>
        <taxon>Burkholderia</taxon>
        <taxon>pseudomallei group</taxon>
    </lineage>
</organism>